<dbReference type="EMBL" id="MJUW02000122">
    <property type="protein sequence ID" value="OQD44558.1"/>
    <property type="molecule type" value="Genomic_DNA"/>
</dbReference>
<proteinExistence type="predicted"/>
<accession>A0A1V6LWM6</accession>
<gene>
    <name evidence="1" type="ORF">BIY37_12645</name>
</gene>
<evidence type="ECO:0000313" key="2">
    <source>
        <dbReference type="Proteomes" id="UP000242219"/>
    </source>
</evidence>
<dbReference type="Proteomes" id="UP000242219">
    <property type="component" value="Unassembled WGS sequence"/>
</dbReference>
<sequence length="156" mass="17611">MAKELVRTKRRGLLLGSLLAASVFMAGWCKPAVIGSQAVRLHPQETSMWCWAASGEMIMDFMGHDVSQCDQANKRFGSTDCCNNPVPSTCFNSVWPEFDKYNFEFKTTFGTPLSWYQVKDPIYCKKKPFAFSWHWSGCGGHRMVVIGYVTIDGTDM</sequence>
<dbReference type="AlphaFoldDB" id="A0A1V6LWM6"/>
<reference evidence="1 2" key="1">
    <citation type="journal article" date="2016" name="Genome Announc.">
        <title>Draft Genome Sequence of the Anaerobic Ammonium-Oxidizing Bacterium 'Candidatus Brocadia sp. 40'.</title>
        <authorList>
            <person name="Ali M."/>
            <person name="Haroon M.F."/>
            <person name="Narita Y."/>
            <person name="Zhang L."/>
            <person name="Rangel Shaw D."/>
            <person name="Okabe S."/>
            <person name="Saikaly P.E."/>
        </authorList>
    </citation>
    <scope>NUCLEOTIDE SEQUENCE [LARGE SCALE GENOMIC DNA]</scope>
    <source>
        <strain evidence="1 2">40</strain>
    </source>
</reference>
<dbReference type="InterPro" id="IPR022118">
    <property type="entry name" value="Peptidase_C70_AvrRpt2"/>
</dbReference>
<protein>
    <recommendedName>
        <fullName evidence="3">Peptidase C39-like domain-containing protein</fullName>
    </recommendedName>
</protein>
<dbReference type="RefSeq" id="WP_070068179.1">
    <property type="nucleotide sequence ID" value="NZ_MJUW02000122.1"/>
</dbReference>
<evidence type="ECO:0000313" key="1">
    <source>
        <dbReference type="EMBL" id="OQD44558.1"/>
    </source>
</evidence>
<name>A0A1V6LWM6_9BACT</name>
<keyword evidence="2" id="KW-1185">Reference proteome</keyword>
<comment type="caution">
    <text evidence="1">The sequence shown here is derived from an EMBL/GenBank/DDBJ whole genome shotgun (WGS) entry which is preliminary data.</text>
</comment>
<organism evidence="1 2">
    <name type="scientific">Candidatus Brocadia sapporoensis</name>
    <dbReference type="NCBI Taxonomy" id="392547"/>
    <lineage>
        <taxon>Bacteria</taxon>
        <taxon>Pseudomonadati</taxon>
        <taxon>Planctomycetota</taxon>
        <taxon>Candidatus Brocadiia</taxon>
        <taxon>Candidatus Brocadiales</taxon>
        <taxon>Candidatus Brocadiaceae</taxon>
        <taxon>Candidatus Brocadia</taxon>
    </lineage>
</organism>
<evidence type="ECO:0008006" key="3">
    <source>
        <dbReference type="Google" id="ProtNLM"/>
    </source>
</evidence>
<dbReference type="Pfam" id="PF12385">
    <property type="entry name" value="Peptidase_C70"/>
    <property type="match status" value="1"/>
</dbReference>